<evidence type="ECO:0000313" key="8">
    <source>
        <dbReference type="EMBL" id="KAI1710122.1"/>
    </source>
</evidence>
<keyword evidence="5" id="KW-0175">Coiled coil</keyword>
<dbReference type="Pfam" id="PF00400">
    <property type="entry name" value="WD40"/>
    <property type="match status" value="3"/>
</dbReference>
<reference evidence="8" key="1">
    <citation type="submission" date="2022-01" db="EMBL/GenBank/DDBJ databases">
        <title>Genome Sequence Resource for Two Populations of Ditylenchus destructor, the Migratory Endoparasitic Phytonematode.</title>
        <authorList>
            <person name="Zhang H."/>
            <person name="Lin R."/>
            <person name="Xie B."/>
        </authorList>
    </citation>
    <scope>NUCLEOTIDE SEQUENCE</scope>
    <source>
        <strain evidence="8">BazhouSP</strain>
    </source>
</reference>
<dbReference type="InterPro" id="IPR015505">
    <property type="entry name" value="Coronin"/>
</dbReference>
<dbReference type="EMBL" id="JAKKPZ010000027">
    <property type="protein sequence ID" value="KAI1710122.1"/>
    <property type="molecule type" value="Genomic_DNA"/>
</dbReference>
<dbReference type="SMART" id="SM00320">
    <property type="entry name" value="WD40"/>
    <property type="match status" value="3"/>
</dbReference>
<dbReference type="GO" id="GO:0007015">
    <property type="term" value="P:actin filament organization"/>
    <property type="evidence" value="ECO:0007669"/>
    <property type="project" value="TreeGrafter"/>
</dbReference>
<feature type="domain" description="DUF1899" evidence="7">
    <location>
        <begin position="93"/>
        <end position="156"/>
    </location>
</feature>
<dbReference type="InterPro" id="IPR036322">
    <property type="entry name" value="WD40_repeat_dom_sf"/>
</dbReference>
<keyword evidence="1 3" id="KW-0853">WD repeat</keyword>
<feature type="repeat" description="WD" evidence="3">
    <location>
        <begin position="258"/>
        <end position="299"/>
    </location>
</feature>
<evidence type="ECO:0000259" key="7">
    <source>
        <dbReference type="SMART" id="SM01166"/>
    </source>
</evidence>
<feature type="compositionally biased region" description="Basic and acidic residues" evidence="6">
    <location>
        <begin position="574"/>
        <end position="590"/>
    </location>
</feature>
<feature type="coiled-coil region" evidence="5">
    <location>
        <begin position="626"/>
        <end position="660"/>
    </location>
</feature>
<dbReference type="PROSITE" id="PS50294">
    <property type="entry name" value="WD_REPEATS_REGION"/>
    <property type="match status" value="1"/>
</dbReference>
<dbReference type="InterPro" id="IPR015048">
    <property type="entry name" value="DUF1899"/>
</dbReference>
<dbReference type="Proteomes" id="UP001201812">
    <property type="component" value="Unassembled WGS sequence"/>
</dbReference>
<dbReference type="SMART" id="SM01167">
    <property type="entry name" value="DUF1900"/>
    <property type="match status" value="1"/>
</dbReference>
<protein>
    <recommendedName>
        <fullName evidence="4">Coronin</fullName>
    </recommendedName>
</protein>
<dbReference type="SMART" id="SM01166">
    <property type="entry name" value="DUF1899"/>
    <property type="match status" value="1"/>
</dbReference>
<comment type="similarity">
    <text evidence="4">Belongs to the WD repeat coronin family.</text>
</comment>
<feature type="compositionally biased region" description="Basic and acidic residues" evidence="6">
    <location>
        <begin position="524"/>
        <end position="540"/>
    </location>
</feature>
<dbReference type="PANTHER" id="PTHR10856:SF0">
    <property type="entry name" value="CORONIN"/>
    <property type="match status" value="1"/>
</dbReference>
<dbReference type="Gene3D" id="2.130.10.10">
    <property type="entry name" value="YVTN repeat-like/Quinoprotein amine dehydrogenase"/>
    <property type="match status" value="1"/>
</dbReference>
<keyword evidence="9" id="KW-1185">Reference proteome</keyword>
<feature type="repeat" description="WD" evidence="3">
    <location>
        <begin position="215"/>
        <end position="257"/>
    </location>
</feature>
<sequence>MVIHPMVKKAWINQIRHQPNWGVNVCSAKQHSPHVFAPATQRICMLNSDVNLALCLASSGLEYVYAFAGIVTILRAFLITLASHSQTETHNERIVRQSKFRHVFCKPVKHESCMSEIKITEITWDSLFCDVNPKFIAIINKGSGGPFLVIPVNKVGRIDKDYPFVDAHKAPCLEVRFSPFNDNVIASCSEDTTTKVWLIPDKGLIKNLTDPVVELCGHQKRVNTLAWHPTANNILLTAGGENKLLMWNVGTGEALLEIAGHPDQIWSIAFNYDGSQFVTTCKDRMIRIIDSHTGDVVHEGMGHEGVKPQRAIFTQDGRIISTGFSKRSERHYALRPAENLSEPIMQDELDTSNAVLVPLYDEDSGLLYMAGKGDCAIRYYEINNDYPFVHYVSDVSLIIYKVTTKGVVDILQFFVPRKSDLWQADLYPDTRSTMPALSAEEFIEGKNAPPKLMPVNPGAAQAKPKIQVAKKANILAQMQPTAQEPAQSREPPPSRAAEPPRAVQQPGPMQSRRQADDEDLGIVRPDRASARQERPRRDPTPPEAPNPMIPKQQVNLRSRGERDVGSLTPGQQRAARELDRIKREQGRTAEDDVPPPSTTSSRRHSTQSTASTVGGAGQMPAEMGSAEEMFNDIQKMKAILRQHERRIRLLEEQLADANMASAYGI</sequence>
<dbReference type="GO" id="GO:0051015">
    <property type="term" value="F:actin filament binding"/>
    <property type="evidence" value="ECO:0007669"/>
    <property type="project" value="TreeGrafter"/>
</dbReference>
<dbReference type="Pfam" id="PF08953">
    <property type="entry name" value="DUF1899"/>
    <property type="match status" value="1"/>
</dbReference>
<dbReference type="PROSITE" id="PS50082">
    <property type="entry name" value="WD_REPEATS_2"/>
    <property type="match status" value="3"/>
</dbReference>
<name>A0AAD4MZU2_9BILA</name>
<dbReference type="SUPFAM" id="SSF50978">
    <property type="entry name" value="WD40 repeat-like"/>
    <property type="match status" value="1"/>
</dbReference>
<dbReference type="InterPro" id="IPR001680">
    <property type="entry name" value="WD40_rpt"/>
</dbReference>
<feature type="region of interest" description="Disordered" evidence="6">
    <location>
        <begin position="447"/>
        <end position="466"/>
    </location>
</feature>
<gene>
    <name evidence="8" type="ORF">DdX_10796</name>
</gene>
<evidence type="ECO:0000256" key="3">
    <source>
        <dbReference type="PROSITE-ProRule" id="PRU00221"/>
    </source>
</evidence>
<accession>A0AAD4MZU2</accession>
<dbReference type="Pfam" id="PF16300">
    <property type="entry name" value="WD40_4"/>
    <property type="match status" value="1"/>
</dbReference>
<evidence type="ECO:0000256" key="1">
    <source>
        <dbReference type="ARBA" id="ARBA00022574"/>
    </source>
</evidence>
<keyword evidence="2 4" id="KW-0677">Repeat</keyword>
<dbReference type="InterPro" id="IPR015943">
    <property type="entry name" value="WD40/YVTN_repeat-like_dom_sf"/>
</dbReference>
<evidence type="ECO:0000256" key="2">
    <source>
        <dbReference type="ARBA" id="ARBA00022737"/>
    </source>
</evidence>
<feature type="repeat" description="WD" evidence="3">
    <location>
        <begin position="165"/>
        <end position="197"/>
    </location>
</feature>
<evidence type="ECO:0000256" key="5">
    <source>
        <dbReference type="SAM" id="Coils"/>
    </source>
</evidence>
<proteinExistence type="inferred from homology"/>
<evidence type="ECO:0000256" key="4">
    <source>
        <dbReference type="RuleBase" id="RU280818"/>
    </source>
</evidence>
<organism evidence="8 9">
    <name type="scientific">Ditylenchus destructor</name>
    <dbReference type="NCBI Taxonomy" id="166010"/>
    <lineage>
        <taxon>Eukaryota</taxon>
        <taxon>Metazoa</taxon>
        <taxon>Ecdysozoa</taxon>
        <taxon>Nematoda</taxon>
        <taxon>Chromadorea</taxon>
        <taxon>Rhabditida</taxon>
        <taxon>Tylenchina</taxon>
        <taxon>Tylenchomorpha</taxon>
        <taxon>Sphaerularioidea</taxon>
        <taxon>Anguinidae</taxon>
        <taxon>Anguininae</taxon>
        <taxon>Ditylenchus</taxon>
    </lineage>
</organism>
<dbReference type="AlphaFoldDB" id="A0AAD4MZU2"/>
<evidence type="ECO:0000256" key="6">
    <source>
        <dbReference type="SAM" id="MobiDB-lite"/>
    </source>
</evidence>
<dbReference type="PANTHER" id="PTHR10856">
    <property type="entry name" value="CORONIN"/>
    <property type="match status" value="1"/>
</dbReference>
<feature type="region of interest" description="Disordered" evidence="6">
    <location>
        <begin position="479"/>
        <end position="620"/>
    </location>
</feature>
<comment type="caution">
    <text evidence="8">The sequence shown here is derived from an EMBL/GenBank/DDBJ whole genome shotgun (WGS) entry which is preliminary data.</text>
</comment>
<evidence type="ECO:0000313" key="9">
    <source>
        <dbReference type="Proteomes" id="UP001201812"/>
    </source>
</evidence>